<dbReference type="PIRSF" id="PIRSF038133">
    <property type="entry name" value="HAT_Nua4_EAF3/MRG15"/>
    <property type="match status" value="1"/>
</dbReference>
<dbReference type="GO" id="GO:0035267">
    <property type="term" value="C:NuA4 histone acetyltransferase complex"/>
    <property type="evidence" value="ECO:0007669"/>
    <property type="project" value="TreeGrafter"/>
</dbReference>
<dbReference type="Gene3D" id="1.10.274.30">
    <property type="entry name" value="MRG domain"/>
    <property type="match status" value="1"/>
</dbReference>
<evidence type="ECO:0000313" key="12">
    <source>
        <dbReference type="Proteomes" id="UP000662931"/>
    </source>
</evidence>
<dbReference type="Pfam" id="PF05712">
    <property type="entry name" value="MRG"/>
    <property type="match status" value="1"/>
</dbReference>
<gene>
    <name evidence="11" type="ORF">FOA43_001668</name>
</gene>
<proteinExistence type="inferred from homology"/>
<dbReference type="GO" id="GO:0006355">
    <property type="term" value="P:regulation of DNA-templated transcription"/>
    <property type="evidence" value="ECO:0007669"/>
    <property type="project" value="InterPro"/>
</dbReference>
<evidence type="ECO:0000259" key="9">
    <source>
        <dbReference type="Pfam" id="PF05712"/>
    </source>
</evidence>
<keyword evidence="7" id="KW-0539">Nucleus</keyword>
<dbReference type="GO" id="GO:0005634">
    <property type="term" value="C:nucleus"/>
    <property type="evidence" value="ECO:0007669"/>
    <property type="project" value="UniProtKB-SubCell"/>
</dbReference>
<dbReference type="OrthoDB" id="124855at2759"/>
<dbReference type="InterPro" id="IPR008676">
    <property type="entry name" value="MRG"/>
</dbReference>
<dbReference type="Gene3D" id="2.30.30.140">
    <property type="match status" value="1"/>
</dbReference>
<dbReference type="InterPro" id="IPR026541">
    <property type="entry name" value="MRG_dom"/>
</dbReference>
<evidence type="ECO:0000256" key="1">
    <source>
        <dbReference type="ARBA" id="ARBA00004123"/>
    </source>
</evidence>
<evidence type="ECO:0000259" key="10">
    <source>
        <dbReference type="Pfam" id="PF22732"/>
    </source>
</evidence>
<dbReference type="InterPro" id="IPR016197">
    <property type="entry name" value="Chromo-like_dom_sf"/>
</dbReference>
<keyword evidence="5" id="KW-0805">Transcription regulation</keyword>
<accession>A0A875RXW7</accession>
<name>A0A875RXW7_EENNA</name>
<comment type="subcellular location">
    <subcellularLocation>
        <location evidence="1">Nucleus</location>
    </subcellularLocation>
</comment>
<organism evidence="11 12">
    <name type="scientific">Eeniella nana</name>
    <name type="common">Yeast</name>
    <name type="synonym">Brettanomyces nanus</name>
    <dbReference type="NCBI Taxonomy" id="13502"/>
    <lineage>
        <taxon>Eukaryota</taxon>
        <taxon>Fungi</taxon>
        <taxon>Dikarya</taxon>
        <taxon>Ascomycota</taxon>
        <taxon>Saccharomycotina</taxon>
        <taxon>Pichiomycetes</taxon>
        <taxon>Pichiales</taxon>
        <taxon>Pichiaceae</taxon>
        <taxon>Brettanomyces</taxon>
    </lineage>
</organism>
<dbReference type="InterPro" id="IPR053820">
    <property type="entry name" value="MSL3_chromo-like"/>
</dbReference>
<keyword evidence="4" id="KW-0156">Chromatin regulator</keyword>
<dbReference type="SUPFAM" id="SSF54160">
    <property type="entry name" value="Chromo domain-like"/>
    <property type="match status" value="1"/>
</dbReference>
<evidence type="ECO:0000256" key="4">
    <source>
        <dbReference type="ARBA" id="ARBA00022853"/>
    </source>
</evidence>
<feature type="region of interest" description="Disordered" evidence="8">
    <location>
        <begin position="110"/>
        <end position="152"/>
    </location>
</feature>
<dbReference type="Pfam" id="PF22732">
    <property type="entry name" value="MSL3_chromo-like"/>
    <property type="match status" value="1"/>
</dbReference>
<dbReference type="AlphaFoldDB" id="A0A875RXW7"/>
<reference evidence="11" key="1">
    <citation type="submission" date="2020-10" db="EMBL/GenBank/DDBJ databases">
        <authorList>
            <person name="Roach M.J.R."/>
        </authorList>
    </citation>
    <scope>NUCLEOTIDE SEQUENCE</scope>
    <source>
        <strain evidence="11">CBS 1945</strain>
    </source>
</reference>
<dbReference type="EMBL" id="CP064812">
    <property type="protein sequence ID" value="QPG74341.1"/>
    <property type="molecule type" value="Genomic_DNA"/>
</dbReference>
<dbReference type="RefSeq" id="XP_038777906.1">
    <property type="nucleotide sequence ID" value="XM_038921978.1"/>
</dbReference>
<dbReference type="GeneID" id="62195069"/>
<dbReference type="PANTHER" id="PTHR10880">
    <property type="entry name" value="MORTALITY FACTOR 4-LIKE PROTEIN"/>
    <property type="match status" value="1"/>
</dbReference>
<dbReference type="InterPro" id="IPR038217">
    <property type="entry name" value="MRG_C_sf"/>
</dbReference>
<comment type="similarity">
    <text evidence="2">Belongs to the MRG family.</text>
</comment>
<evidence type="ECO:0000256" key="8">
    <source>
        <dbReference type="SAM" id="MobiDB-lite"/>
    </source>
</evidence>
<keyword evidence="12" id="KW-1185">Reference proteome</keyword>
<evidence type="ECO:0000256" key="5">
    <source>
        <dbReference type="ARBA" id="ARBA00023015"/>
    </source>
</evidence>
<feature type="compositionally biased region" description="Low complexity" evidence="8">
    <location>
        <begin position="110"/>
        <end position="135"/>
    </location>
</feature>
<evidence type="ECO:0000256" key="6">
    <source>
        <dbReference type="ARBA" id="ARBA00023163"/>
    </source>
</evidence>
<feature type="domain" description="MRG" evidence="9">
    <location>
        <begin position="186"/>
        <end position="350"/>
    </location>
</feature>
<evidence type="ECO:0000256" key="2">
    <source>
        <dbReference type="ARBA" id="ARBA00009093"/>
    </source>
</evidence>
<feature type="domain" description="MSL3 chromodomain-like" evidence="10">
    <location>
        <begin position="59"/>
        <end position="98"/>
    </location>
</feature>
<feature type="compositionally biased region" description="Basic residues" evidence="8">
    <location>
        <begin position="137"/>
        <end position="151"/>
    </location>
</feature>
<dbReference type="Proteomes" id="UP000662931">
    <property type="component" value="Chromosome 1"/>
</dbReference>
<evidence type="ECO:0000256" key="7">
    <source>
        <dbReference type="ARBA" id="ARBA00023242"/>
    </source>
</evidence>
<evidence type="ECO:0000313" key="11">
    <source>
        <dbReference type="EMBL" id="QPG74341.1"/>
    </source>
</evidence>
<dbReference type="PROSITE" id="PS51640">
    <property type="entry name" value="MRG"/>
    <property type="match status" value="1"/>
</dbReference>
<dbReference type="GO" id="GO:0006325">
    <property type="term" value="P:chromatin organization"/>
    <property type="evidence" value="ECO:0007669"/>
    <property type="project" value="UniProtKB-KW"/>
</dbReference>
<protein>
    <recommendedName>
        <fullName evidence="3">Chromatin modification-related protein EAF3</fullName>
    </recommendedName>
</protein>
<evidence type="ECO:0000256" key="3">
    <source>
        <dbReference type="ARBA" id="ARBA00018505"/>
    </source>
</evidence>
<dbReference type="KEGG" id="bnn:FOA43_001668"/>
<dbReference type="PANTHER" id="PTHR10880:SF15">
    <property type="entry name" value="MSL COMPLEX SUBUNIT 3"/>
    <property type="match status" value="1"/>
</dbReference>
<keyword evidence="6" id="KW-0804">Transcription</keyword>
<sequence length="359" mass="42938">MSSFQLNDIVLVFQGPLLYDSKILKIYYPETGKMKFRNEKVGETLETKPDSKFPDLYKDQKAYFIHYQGWNNKWNEWVMEDRILERTTENLLFQKNLKLQLRSGQQQQQQQQQDQQLQQEQQLERQQQSAQQDHNQNGHHKHGHRGKLRLRIHQEKRNGVKTTFLSRNGSSHSGKIVIPLRNIHGHSAKRHEMNVSVPTEIKLLLVKDWENITRNEKLVSLPSKSSANKVLKDFSKKVCREDFADDVKLDNYLEIIESLKMLFNQSLGTLLLYRYEREQYKEMIQKYDRLEFSEIYSPIFLLRLCSILPNLMVQSHMDLQSMNIVKEFIEEFYEWLCDHSKIYMIDEYENCMPLIPFMQ</sequence>